<sequence length="566" mass="60353">MTRATKRQLVPGKTDHVVIVGAGLAGLTAAIRVRATGRDVTVIDSESTVGGRCRTEWLTSGHGRYAADTGATVFTMPSLVESAIASVGLRPQDLAEDLPEGWGLHKLSPAYRAEFASGRVLGVYSNPDRMLSEIRRFASDHYSAADVERIQQGYLHHRDWAAELFASSFENFLAADFDSPLDLLSTPASASDLGHLLSLGAFGSLGRKTEKQVIDHELARVLSFQALYAGVAPRKALAVYAVIAHMDTSMGVYYPRFGIGDVPDLMAAAARKVGVSFQMEREVASFTFDGDHITAVNLSDGETIPADAVIATPDLPVMEKLLNASRPGAADGTGRLSRLARRYRRPKMNWSPSAVVIHGTIPTATADAWAGQQEATQADGHSGMHHTISFGHAWDQTFREITGKNPSKRGELMSDPSLLVTRPAASAPARRQTTDSGMRYEPISVLAPAPNLTKAPLDWDAITDPYTEEILGLLEQRGFAGLASDISIARVDTPATWLGMGHGAGTPFALAHTFTQTGPFRPRNYPAYGIDNLVMAGSSTTPGVGVPTTILSGALAARRIGGGGVK</sequence>
<protein>
    <submittedName>
        <fullName evidence="6">Phytoene desaturase</fullName>
    </submittedName>
</protein>
<evidence type="ECO:0000313" key="6">
    <source>
        <dbReference type="EMBL" id="RAV32044.1"/>
    </source>
</evidence>
<proteinExistence type="inferred from homology"/>
<dbReference type="AlphaFoldDB" id="A0A364V607"/>
<evidence type="ECO:0000256" key="2">
    <source>
        <dbReference type="ARBA" id="ARBA00022746"/>
    </source>
</evidence>
<evidence type="ECO:0000256" key="1">
    <source>
        <dbReference type="ARBA" id="ARBA00004829"/>
    </source>
</evidence>
<dbReference type="PANTHER" id="PTHR43734:SF1">
    <property type="entry name" value="PHYTOENE DESATURASE"/>
    <property type="match status" value="1"/>
</dbReference>
<dbReference type="InterPro" id="IPR014105">
    <property type="entry name" value="Carotenoid/retinoid_OxRdtase"/>
</dbReference>
<dbReference type="Proteomes" id="UP000251577">
    <property type="component" value="Unassembled WGS sequence"/>
</dbReference>
<comment type="similarity">
    <text evidence="4">Belongs to the carotenoid/retinoid oxidoreductase family.</text>
</comment>
<evidence type="ECO:0000256" key="4">
    <source>
        <dbReference type="RuleBase" id="RU362075"/>
    </source>
</evidence>
<dbReference type="EMBL" id="QHCV01000042">
    <property type="protein sequence ID" value="RAV32044.1"/>
    <property type="molecule type" value="Genomic_DNA"/>
</dbReference>
<evidence type="ECO:0000256" key="3">
    <source>
        <dbReference type="ARBA" id="ARBA00023002"/>
    </source>
</evidence>
<dbReference type="InterPro" id="IPR002937">
    <property type="entry name" value="Amino_oxidase"/>
</dbReference>
<reference evidence="6 7" key="1">
    <citation type="journal article" date="2018" name="Syst. Appl. Microbiol.">
        <title>Corynebacterium heidelbergense sp. nov., isolated from the preen glands of Egyptian geese (Alopochen aegyptiacus).</title>
        <authorList>
            <person name="Braun M.S."/>
            <person name="Wang E."/>
            <person name="Zimmermann S."/>
            <person name="Wink M."/>
        </authorList>
    </citation>
    <scope>NUCLEOTIDE SEQUENCE [LARGE SCALE GENOMIC DNA]</scope>
    <source>
        <strain evidence="6 7">647</strain>
    </source>
</reference>
<dbReference type="InterPro" id="IPR036188">
    <property type="entry name" value="FAD/NAD-bd_sf"/>
</dbReference>
<name>A0A364V607_9CORY</name>
<dbReference type="GO" id="GO:0016117">
    <property type="term" value="P:carotenoid biosynthetic process"/>
    <property type="evidence" value="ECO:0007669"/>
    <property type="project" value="UniProtKB-KW"/>
</dbReference>
<evidence type="ECO:0000259" key="5">
    <source>
        <dbReference type="Pfam" id="PF01593"/>
    </source>
</evidence>
<evidence type="ECO:0000313" key="7">
    <source>
        <dbReference type="Proteomes" id="UP000251577"/>
    </source>
</evidence>
<keyword evidence="7" id="KW-1185">Reference proteome</keyword>
<feature type="domain" description="Amine oxidase" evidence="5">
    <location>
        <begin position="505"/>
        <end position="560"/>
    </location>
</feature>
<organism evidence="6 7">
    <name type="scientific">Corynebacterium heidelbergense</name>
    <dbReference type="NCBI Taxonomy" id="2055947"/>
    <lineage>
        <taxon>Bacteria</taxon>
        <taxon>Bacillati</taxon>
        <taxon>Actinomycetota</taxon>
        <taxon>Actinomycetes</taxon>
        <taxon>Mycobacteriales</taxon>
        <taxon>Corynebacteriaceae</taxon>
        <taxon>Corynebacterium</taxon>
    </lineage>
</organism>
<keyword evidence="2 4" id="KW-0125">Carotenoid biosynthesis</keyword>
<comment type="caution">
    <text evidence="6">The sequence shown here is derived from an EMBL/GenBank/DDBJ whole genome shotgun (WGS) entry which is preliminary data.</text>
</comment>
<dbReference type="Gene3D" id="3.50.50.60">
    <property type="entry name" value="FAD/NAD(P)-binding domain"/>
    <property type="match status" value="2"/>
</dbReference>
<dbReference type="PANTHER" id="PTHR43734">
    <property type="entry name" value="PHYTOENE DESATURASE"/>
    <property type="match status" value="1"/>
</dbReference>
<comment type="pathway">
    <text evidence="1 4">Carotenoid biosynthesis.</text>
</comment>
<dbReference type="GO" id="GO:0016491">
    <property type="term" value="F:oxidoreductase activity"/>
    <property type="evidence" value="ECO:0007669"/>
    <property type="project" value="UniProtKB-KW"/>
</dbReference>
<dbReference type="Pfam" id="PF01593">
    <property type="entry name" value="Amino_oxidase"/>
    <property type="match status" value="2"/>
</dbReference>
<keyword evidence="3 4" id="KW-0560">Oxidoreductase</keyword>
<dbReference type="SUPFAM" id="SSF51905">
    <property type="entry name" value="FAD/NAD(P)-binding domain"/>
    <property type="match status" value="1"/>
</dbReference>
<accession>A0A364V607</accession>
<feature type="domain" description="Amine oxidase" evidence="5">
    <location>
        <begin position="24"/>
        <end position="354"/>
    </location>
</feature>
<dbReference type="NCBIfam" id="TIGR02734">
    <property type="entry name" value="crtI_fam"/>
    <property type="match status" value="1"/>
</dbReference>
<gene>
    <name evidence="6" type="ORF">DLJ54_05225</name>
</gene>